<dbReference type="Proteomes" id="UP001221898">
    <property type="component" value="Unassembled WGS sequence"/>
</dbReference>
<gene>
    <name evidence="2" type="ORF">AAFF_G00441120</name>
</gene>
<protein>
    <submittedName>
        <fullName evidence="2">Uncharacterized protein</fullName>
    </submittedName>
</protein>
<accession>A0AAD7S7L0</accession>
<evidence type="ECO:0000313" key="3">
    <source>
        <dbReference type="Proteomes" id="UP001221898"/>
    </source>
</evidence>
<evidence type="ECO:0000256" key="1">
    <source>
        <dbReference type="SAM" id="MobiDB-lite"/>
    </source>
</evidence>
<dbReference type="EMBL" id="JAINUG010000099">
    <property type="protein sequence ID" value="KAJ8397278.1"/>
    <property type="molecule type" value="Genomic_DNA"/>
</dbReference>
<keyword evidence="3" id="KW-1185">Reference proteome</keyword>
<dbReference type="AlphaFoldDB" id="A0AAD7S7L0"/>
<organism evidence="2 3">
    <name type="scientific">Aldrovandia affinis</name>
    <dbReference type="NCBI Taxonomy" id="143900"/>
    <lineage>
        <taxon>Eukaryota</taxon>
        <taxon>Metazoa</taxon>
        <taxon>Chordata</taxon>
        <taxon>Craniata</taxon>
        <taxon>Vertebrata</taxon>
        <taxon>Euteleostomi</taxon>
        <taxon>Actinopterygii</taxon>
        <taxon>Neopterygii</taxon>
        <taxon>Teleostei</taxon>
        <taxon>Notacanthiformes</taxon>
        <taxon>Halosauridae</taxon>
        <taxon>Aldrovandia</taxon>
    </lineage>
</organism>
<evidence type="ECO:0000313" key="2">
    <source>
        <dbReference type="EMBL" id="KAJ8397278.1"/>
    </source>
</evidence>
<sequence length="283" mass="30486">MITAPRPVSSQHEAKLPDAVYHFSRQRLRDAKAARPPHPPNLGWPRLSPQKTRSSKLRARERMGPAQSRHCVILGGGREQRESRAVMDGKGSGSPSPVLTPVLVRTCRALVSHCAALELNGSDHLKLFPVRCQPGTLKGSLSGRTCRSARALLRASLSVRPEEQRQRTAGLRAAGRGDERLSSRLIGLQAARLPRGSRTRAPGANVKTRANRETSDRYPSPKATGMSESSLALQKEVKQQPLKSLDQGCAAAPEPIWRGGRGGGAGLASATDSPDPGRVRTHL</sequence>
<feature type="region of interest" description="Disordered" evidence="1">
    <location>
        <begin position="191"/>
        <end position="283"/>
    </location>
</feature>
<feature type="region of interest" description="Disordered" evidence="1">
    <location>
        <begin position="29"/>
        <end position="66"/>
    </location>
</feature>
<comment type="caution">
    <text evidence="2">The sequence shown here is derived from an EMBL/GenBank/DDBJ whole genome shotgun (WGS) entry which is preliminary data.</text>
</comment>
<name>A0AAD7S7L0_9TELE</name>
<proteinExistence type="predicted"/>
<reference evidence="2" key="1">
    <citation type="journal article" date="2023" name="Science">
        <title>Genome structures resolve the early diversification of teleost fishes.</title>
        <authorList>
            <person name="Parey E."/>
            <person name="Louis A."/>
            <person name="Montfort J."/>
            <person name="Bouchez O."/>
            <person name="Roques C."/>
            <person name="Iampietro C."/>
            <person name="Lluch J."/>
            <person name="Castinel A."/>
            <person name="Donnadieu C."/>
            <person name="Desvignes T."/>
            <person name="Floi Bucao C."/>
            <person name="Jouanno E."/>
            <person name="Wen M."/>
            <person name="Mejri S."/>
            <person name="Dirks R."/>
            <person name="Jansen H."/>
            <person name="Henkel C."/>
            <person name="Chen W.J."/>
            <person name="Zahm M."/>
            <person name="Cabau C."/>
            <person name="Klopp C."/>
            <person name="Thompson A.W."/>
            <person name="Robinson-Rechavi M."/>
            <person name="Braasch I."/>
            <person name="Lecointre G."/>
            <person name="Bobe J."/>
            <person name="Postlethwait J.H."/>
            <person name="Berthelot C."/>
            <person name="Roest Crollius H."/>
            <person name="Guiguen Y."/>
        </authorList>
    </citation>
    <scope>NUCLEOTIDE SEQUENCE</scope>
    <source>
        <strain evidence="2">NC1722</strain>
    </source>
</reference>